<dbReference type="PANTHER" id="PTHR43975">
    <property type="entry name" value="ZGC:101858"/>
    <property type="match status" value="1"/>
</dbReference>
<dbReference type="Proteomes" id="UP001419910">
    <property type="component" value="Unassembled WGS sequence"/>
</dbReference>
<organism evidence="1 2">
    <name type="scientific">Sphingomonas oligophenolica</name>
    <dbReference type="NCBI Taxonomy" id="301154"/>
    <lineage>
        <taxon>Bacteria</taxon>
        <taxon>Pseudomonadati</taxon>
        <taxon>Pseudomonadota</taxon>
        <taxon>Alphaproteobacteria</taxon>
        <taxon>Sphingomonadales</taxon>
        <taxon>Sphingomonadaceae</taxon>
        <taxon>Sphingomonas</taxon>
    </lineage>
</organism>
<evidence type="ECO:0000313" key="1">
    <source>
        <dbReference type="EMBL" id="MEN2792593.1"/>
    </source>
</evidence>
<dbReference type="SUPFAM" id="SSF51735">
    <property type="entry name" value="NAD(P)-binding Rossmann-fold domains"/>
    <property type="match status" value="1"/>
</dbReference>
<dbReference type="Pfam" id="PF13561">
    <property type="entry name" value="adh_short_C2"/>
    <property type="match status" value="1"/>
</dbReference>
<evidence type="ECO:0000313" key="2">
    <source>
        <dbReference type="Proteomes" id="UP001419910"/>
    </source>
</evidence>
<dbReference type="PROSITE" id="PS00061">
    <property type="entry name" value="ADH_SHORT"/>
    <property type="match status" value="1"/>
</dbReference>
<dbReference type="InterPro" id="IPR020904">
    <property type="entry name" value="Sc_DH/Rdtase_CS"/>
</dbReference>
<dbReference type="PRINTS" id="PR00081">
    <property type="entry name" value="GDHRDH"/>
</dbReference>
<dbReference type="InterPro" id="IPR036291">
    <property type="entry name" value="NAD(P)-bd_dom_sf"/>
</dbReference>
<dbReference type="InterPro" id="IPR002347">
    <property type="entry name" value="SDR_fam"/>
</dbReference>
<name>A0ABU9Y9X0_9SPHN</name>
<dbReference type="PRINTS" id="PR00080">
    <property type="entry name" value="SDRFAMILY"/>
</dbReference>
<gene>
    <name evidence="1" type="ORF">ABC974_23400</name>
</gene>
<accession>A0ABU9Y9X0</accession>
<reference evidence="1 2" key="1">
    <citation type="submission" date="2024-05" db="EMBL/GenBank/DDBJ databases">
        <authorList>
            <person name="Liu Q."/>
            <person name="Xin Y.-H."/>
        </authorList>
    </citation>
    <scope>NUCLEOTIDE SEQUENCE [LARGE SCALE GENOMIC DNA]</scope>
    <source>
        <strain evidence="1 2">CGMCC 1.10181</strain>
    </source>
</reference>
<dbReference type="EMBL" id="JBDIME010000030">
    <property type="protein sequence ID" value="MEN2792593.1"/>
    <property type="molecule type" value="Genomic_DNA"/>
</dbReference>
<dbReference type="CDD" id="cd05233">
    <property type="entry name" value="SDR_c"/>
    <property type="match status" value="1"/>
</dbReference>
<sequence>MDIDMNGKAALVTGAASGLGRATALRLAAAGASVAIVDVNPDALAETGHLLGAQGAKTLLLPADLADPAACKAVVEQAAAQFGRLDALCNIAGVIYLANTPDMPAEQWHRTMAVNLSAPFFLSQAAIPHLLEANGAIVNVASSAAFIGEAYAAAYCATKAGLVNLTKAMAMEYIRKPIRINAVAPGGMMTNIAVNFRPPEGCDIDLLKRYSPMRGLVEVDDVADMVAYLASESGRGYHGACISIDAGITAG</sequence>
<dbReference type="Gene3D" id="3.40.50.720">
    <property type="entry name" value="NAD(P)-binding Rossmann-like Domain"/>
    <property type="match status" value="1"/>
</dbReference>
<keyword evidence="2" id="KW-1185">Reference proteome</keyword>
<comment type="caution">
    <text evidence="1">The sequence shown here is derived from an EMBL/GenBank/DDBJ whole genome shotgun (WGS) entry which is preliminary data.</text>
</comment>
<protein>
    <submittedName>
        <fullName evidence="1">SDR family NAD(P)-dependent oxidoreductase</fullName>
    </submittedName>
</protein>
<dbReference type="RefSeq" id="WP_345840548.1">
    <property type="nucleotide sequence ID" value="NZ_JBDIME010000030.1"/>
</dbReference>
<dbReference type="PANTHER" id="PTHR43975:SF2">
    <property type="entry name" value="EG:BACR7A4.14 PROTEIN-RELATED"/>
    <property type="match status" value="1"/>
</dbReference>
<proteinExistence type="predicted"/>